<sequence>MAADDDIPPEDPVQFRVRFSSYVDQSIYELGLEPFYSSGDGNCFYNSLSILMSGHESDNEFFRLGAAMYGLAHYNHIVDAVRTISYLLLCLLSVLVYNFNVLVSCFKSYFVLLSYFFLQNAWNFSDRGNAL</sequence>
<proteinExistence type="predicted"/>
<gene>
    <name evidence="2" type="ORF">PMEA_00028296</name>
</gene>
<organism evidence="2 3">
    <name type="scientific">Pocillopora meandrina</name>
    <dbReference type="NCBI Taxonomy" id="46732"/>
    <lineage>
        <taxon>Eukaryota</taxon>
        <taxon>Metazoa</taxon>
        <taxon>Cnidaria</taxon>
        <taxon>Anthozoa</taxon>
        <taxon>Hexacorallia</taxon>
        <taxon>Scleractinia</taxon>
        <taxon>Astrocoeniina</taxon>
        <taxon>Pocilloporidae</taxon>
        <taxon>Pocillopora</taxon>
    </lineage>
</organism>
<keyword evidence="1" id="KW-1133">Transmembrane helix</keyword>
<dbReference type="EMBL" id="CALNXJ010000059">
    <property type="protein sequence ID" value="CAH3156001.1"/>
    <property type="molecule type" value="Genomic_DNA"/>
</dbReference>
<keyword evidence="1" id="KW-0472">Membrane</keyword>
<evidence type="ECO:0000313" key="3">
    <source>
        <dbReference type="Proteomes" id="UP001159428"/>
    </source>
</evidence>
<feature type="transmembrane region" description="Helical" evidence="1">
    <location>
        <begin position="86"/>
        <end position="118"/>
    </location>
</feature>
<comment type="caution">
    <text evidence="2">The sequence shown here is derived from an EMBL/GenBank/DDBJ whole genome shotgun (WGS) entry which is preliminary data.</text>
</comment>
<dbReference type="Proteomes" id="UP001159428">
    <property type="component" value="Unassembled WGS sequence"/>
</dbReference>
<accession>A0AAU9XU93</accession>
<evidence type="ECO:0008006" key="4">
    <source>
        <dbReference type="Google" id="ProtNLM"/>
    </source>
</evidence>
<dbReference type="AlphaFoldDB" id="A0AAU9XU93"/>
<name>A0AAU9XU93_9CNID</name>
<evidence type="ECO:0000256" key="1">
    <source>
        <dbReference type="SAM" id="Phobius"/>
    </source>
</evidence>
<keyword evidence="3" id="KW-1185">Reference proteome</keyword>
<reference evidence="2 3" key="1">
    <citation type="submission" date="2022-05" db="EMBL/GenBank/DDBJ databases">
        <authorList>
            <consortium name="Genoscope - CEA"/>
            <person name="William W."/>
        </authorList>
    </citation>
    <scope>NUCLEOTIDE SEQUENCE [LARGE SCALE GENOMIC DNA]</scope>
</reference>
<protein>
    <recommendedName>
        <fullName evidence="4">OTU domain-containing protein</fullName>
    </recommendedName>
</protein>
<evidence type="ECO:0000313" key="2">
    <source>
        <dbReference type="EMBL" id="CAH3156001.1"/>
    </source>
</evidence>
<keyword evidence="1" id="KW-0812">Transmembrane</keyword>